<dbReference type="GeneID" id="80541244"/>
<dbReference type="Pfam" id="PF06256">
    <property type="entry name" value="Nucleo_LEF-12"/>
    <property type="match status" value="1"/>
</dbReference>
<organism evidence="1 2">
    <name type="scientific">Chrysodeixis includens nucleopolyhedrovirus</name>
    <dbReference type="NCBI Taxonomy" id="1207438"/>
    <lineage>
        <taxon>Viruses</taxon>
        <taxon>Viruses incertae sedis</taxon>
        <taxon>Naldaviricetes</taxon>
        <taxon>Lefavirales</taxon>
        <taxon>Baculoviridae</taxon>
        <taxon>Alphabaculovirus</taxon>
        <taxon>Alphabaculovirus chrincludentis</taxon>
        <taxon>Alphabaculovirus alterchrincludentis</taxon>
    </lineage>
</organism>
<evidence type="ECO:0000313" key="1">
    <source>
        <dbReference type="EMBL" id="QED40558.1"/>
    </source>
</evidence>
<sequence length="275" mass="32456">MIVRQRLPKIEIINTEAFNDRVAHVWDYVVYMKSVVAQLESKQVIGRDDAYSLCLADDTAAWICGRVPTANYVTFRMFLYRFSSVDGSMHASTLSRFLRKKGFEESFEQQLQILFPQKKCCGRYFMFTKFDGKVAINLIVSHFGDRIEHTNPCPQLSYFIHVNRIDVPDKEETMYNKLLSVTTRDCNCLRTVDKQIDLLFDKHFNVFDQFYYRHMFRMWDLIESNHDDGIVSIDCKCTNRPVDDNINYNSSHLKEYAKTKHLCELCFMFRNNICT</sequence>
<dbReference type="KEGG" id="vg:80541244"/>
<accession>A0A5B8YTJ5</accession>
<dbReference type="EMBL" id="MK746083">
    <property type="protein sequence ID" value="QED40558.1"/>
    <property type="molecule type" value="Genomic_DNA"/>
</dbReference>
<reference evidence="1" key="1">
    <citation type="journal article" date="2019" name="Viruses">
        <title>A Novel Alphabaculovirus from the Soybean Looper, Chrysodeixis includens, that Produces Tetrahedral Occlusion Bodies and Encodes Two Copies of he65.</title>
        <authorList>
            <person name="Harrison R.L."/>
            <person name="Rowley D.L."/>
            <person name="Popham H.J.R."/>
        </authorList>
    </citation>
    <scope>NUCLEOTIDE SEQUENCE</scope>
    <source>
        <strain evidence="1">ChinNPV-1</strain>
    </source>
</reference>
<dbReference type="RefSeq" id="YP_010802474.1">
    <property type="nucleotide sequence ID" value="NC_077025.1"/>
</dbReference>
<dbReference type="Proteomes" id="UP001162233">
    <property type="component" value="Segment"/>
</dbReference>
<name>A0A5B8YTJ5_9ABAC</name>
<evidence type="ECO:0000313" key="2">
    <source>
        <dbReference type="Proteomes" id="UP001162233"/>
    </source>
</evidence>
<dbReference type="InterPro" id="IPR009365">
    <property type="entry name" value="Nucleo_LEF-12"/>
</dbReference>
<proteinExistence type="predicted"/>
<keyword evidence="2" id="KW-1185">Reference proteome</keyword>
<protein>
    <submittedName>
        <fullName evidence="1">LEF-12</fullName>
    </submittedName>
</protein>